<sequence>MYRTIPSQIPWASTTESEEESKPDLGDLIIEVPMGSLDNTINEFLADLNKPQDESVDIFPLDEEQPLEEEKPLNEEQPVKEEQPLDEEHIPR</sequence>
<evidence type="ECO:0000256" key="1">
    <source>
        <dbReference type="SAM" id="MobiDB-lite"/>
    </source>
</evidence>
<feature type="compositionally biased region" description="Polar residues" evidence="1">
    <location>
        <begin position="1"/>
        <end position="15"/>
    </location>
</feature>
<dbReference type="WBParaSite" id="PSU_v2.g7872.t1">
    <property type="protein sequence ID" value="PSU_v2.g7872.t1"/>
    <property type="gene ID" value="PSU_v2.g7872"/>
</dbReference>
<name>A0A914Z7J3_9BILA</name>
<protein>
    <submittedName>
        <fullName evidence="3">Uncharacterized protein</fullName>
    </submittedName>
</protein>
<evidence type="ECO:0000313" key="3">
    <source>
        <dbReference type="WBParaSite" id="PSU_v2.g7872.t1"/>
    </source>
</evidence>
<evidence type="ECO:0000313" key="2">
    <source>
        <dbReference type="Proteomes" id="UP000887577"/>
    </source>
</evidence>
<feature type="compositionally biased region" description="Acidic residues" evidence="1">
    <location>
        <begin position="54"/>
        <end position="67"/>
    </location>
</feature>
<accession>A0A914Z7J3</accession>
<keyword evidence="2" id="KW-1185">Reference proteome</keyword>
<proteinExistence type="predicted"/>
<reference evidence="3" key="1">
    <citation type="submission" date="2022-11" db="UniProtKB">
        <authorList>
            <consortium name="WormBaseParasite"/>
        </authorList>
    </citation>
    <scope>IDENTIFICATION</scope>
</reference>
<dbReference type="AlphaFoldDB" id="A0A914Z7J3"/>
<feature type="region of interest" description="Disordered" evidence="1">
    <location>
        <begin position="1"/>
        <end position="24"/>
    </location>
</feature>
<feature type="region of interest" description="Disordered" evidence="1">
    <location>
        <begin position="53"/>
        <end position="92"/>
    </location>
</feature>
<dbReference type="Proteomes" id="UP000887577">
    <property type="component" value="Unplaced"/>
</dbReference>
<organism evidence="2 3">
    <name type="scientific">Panagrolaimus superbus</name>
    <dbReference type="NCBI Taxonomy" id="310955"/>
    <lineage>
        <taxon>Eukaryota</taxon>
        <taxon>Metazoa</taxon>
        <taxon>Ecdysozoa</taxon>
        <taxon>Nematoda</taxon>
        <taxon>Chromadorea</taxon>
        <taxon>Rhabditida</taxon>
        <taxon>Tylenchina</taxon>
        <taxon>Panagrolaimomorpha</taxon>
        <taxon>Panagrolaimoidea</taxon>
        <taxon>Panagrolaimidae</taxon>
        <taxon>Panagrolaimus</taxon>
    </lineage>
</organism>
<feature type="compositionally biased region" description="Basic and acidic residues" evidence="1">
    <location>
        <begin position="68"/>
        <end position="92"/>
    </location>
</feature>